<reference evidence="15 16" key="1">
    <citation type="submission" date="2020-08" db="EMBL/GenBank/DDBJ databases">
        <authorList>
            <person name="Newling K."/>
            <person name="Davey J."/>
            <person name="Forrester S."/>
        </authorList>
    </citation>
    <scope>NUCLEOTIDE SEQUENCE [LARGE SCALE GENOMIC DNA]</scope>
    <source>
        <strain evidence="16">Crithidia deanei Carvalho (ATCC PRA-265)</strain>
    </source>
</reference>
<evidence type="ECO:0000256" key="9">
    <source>
        <dbReference type="ARBA" id="ARBA00022833"/>
    </source>
</evidence>
<keyword evidence="10 13" id="KW-0472">Membrane</keyword>
<gene>
    <name evidence="15" type="ORF">ADEAN_000176600</name>
</gene>
<feature type="domain" description="RING-type" evidence="14">
    <location>
        <begin position="6"/>
        <end position="47"/>
    </location>
</feature>
<evidence type="ECO:0000256" key="8">
    <source>
        <dbReference type="ARBA" id="ARBA00022786"/>
    </source>
</evidence>
<evidence type="ECO:0000256" key="4">
    <source>
        <dbReference type="ARBA" id="ARBA00012483"/>
    </source>
</evidence>
<evidence type="ECO:0000313" key="15">
    <source>
        <dbReference type="EMBL" id="CAD2214321.1"/>
    </source>
</evidence>
<name>A0A7G2C5A6_9TRYP</name>
<evidence type="ECO:0000256" key="2">
    <source>
        <dbReference type="ARBA" id="ARBA00004308"/>
    </source>
</evidence>
<dbReference type="Proteomes" id="UP000515908">
    <property type="component" value="Chromosome 03"/>
</dbReference>
<dbReference type="GO" id="GO:0008270">
    <property type="term" value="F:zinc ion binding"/>
    <property type="evidence" value="ECO:0007669"/>
    <property type="project" value="UniProtKB-KW"/>
</dbReference>
<evidence type="ECO:0000256" key="5">
    <source>
        <dbReference type="ARBA" id="ARBA00022679"/>
    </source>
</evidence>
<evidence type="ECO:0000313" key="16">
    <source>
        <dbReference type="Proteomes" id="UP000515908"/>
    </source>
</evidence>
<comment type="subcellular location">
    <subcellularLocation>
        <location evidence="2">Endomembrane system</location>
    </subcellularLocation>
</comment>
<dbReference type="SMART" id="SM00184">
    <property type="entry name" value="RING"/>
    <property type="match status" value="1"/>
</dbReference>
<evidence type="ECO:0000256" key="10">
    <source>
        <dbReference type="ARBA" id="ARBA00023136"/>
    </source>
</evidence>
<dbReference type="PROSITE" id="PS50089">
    <property type="entry name" value="ZF_RING_2"/>
    <property type="match status" value="1"/>
</dbReference>
<keyword evidence="5" id="KW-0808">Transferase</keyword>
<dbReference type="Pfam" id="PF00097">
    <property type="entry name" value="zf-C3HC4"/>
    <property type="match status" value="1"/>
</dbReference>
<evidence type="ECO:0000259" key="14">
    <source>
        <dbReference type="PROSITE" id="PS50089"/>
    </source>
</evidence>
<feature type="transmembrane region" description="Helical" evidence="13">
    <location>
        <begin position="205"/>
        <end position="223"/>
    </location>
</feature>
<dbReference type="PROSITE" id="PS00518">
    <property type="entry name" value="ZF_RING_1"/>
    <property type="match status" value="1"/>
</dbReference>
<sequence>MGDFNCAICLDTATEPVVTRCGHLFCWDCLDQWLTRPHGIPECPVCKGRVSTAIEGDIIPLYGKGRPSPSDPRPPPPKPSATTATPTPPSSTGETHQRPRAPRAPEPARRGRAAGMFAPFGSVFILSGSLYWTLFLILVYAFYHYGATYLVQGARQAWARAGRWYRGEPEPPAAANNGGRNEAERPREEFLYFNGIQLNASTVDMVVTAAFAISVGACVFLLLY</sequence>
<protein>
    <recommendedName>
        <fullName evidence="4">RING-type E3 ubiquitin transferase</fullName>
        <ecNumber evidence="4">2.3.2.27</ecNumber>
    </recommendedName>
</protein>
<organism evidence="15 16">
    <name type="scientific">Angomonas deanei</name>
    <dbReference type="NCBI Taxonomy" id="59799"/>
    <lineage>
        <taxon>Eukaryota</taxon>
        <taxon>Discoba</taxon>
        <taxon>Euglenozoa</taxon>
        <taxon>Kinetoplastea</taxon>
        <taxon>Metakinetoplastina</taxon>
        <taxon>Trypanosomatida</taxon>
        <taxon>Trypanosomatidae</taxon>
        <taxon>Strigomonadinae</taxon>
        <taxon>Angomonas</taxon>
    </lineage>
</organism>
<evidence type="ECO:0000256" key="12">
    <source>
        <dbReference type="SAM" id="MobiDB-lite"/>
    </source>
</evidence>
<keyword evidence="13" id="KW-1133">Transmembrane helix</keyword>
<dbReference type="VEuPathDB" id="TriTrypDB:ADEAN_000176600"/>
<comment type="catalytic activity">
    <reaction evidence="1">
        <text>S-ubiquitinyl-[E2 ubiquitin-conjugating enzyme]-L-cysteine + [acceptor protein]-L-lysine = [E2 ubiquitin-conjugating enzyme]-L-cysteine + N(6)-ubiquitinyl-[acceptor protein]-L-lysine.</text>
        <dbReference type="EC" id="2.3.2.27"/>
    </reaction>
</comment>
<proteinExistence type="predicted"/>
<evidence type="ECO:0000256" key="7">
    <source>
        <dbReference type="ARBA" id="ARBA00022771"/>
    </source>
</evidence>
<feature type="transmembrane region" description="Helical" evidence="13">
    <location>
        <begin position="117"/>
        <end position="143"/>
    </location>
</feature>
<dbReference type="EMBL" id="LR877147">
    <property type="protein sequence ID" value="CAD2214321.1"/>
    <property type="molecule type" value="Genomic_DNA"/>
</dbReference>
<evidence type="ECO:0000256" key="13">
    <source>
        <dbReference type="SAM" id="Phobius"/>
    </source>
</evidence>
<dbReference type="InterPro" id="IPR013083">
    <property type="entry name" value="Znf_RING/FYVE/PHD"/>
</dbReference>
<dbReference type="PANTHER" id="PTHR12313">
    <property type="entry name" value="E3 UBIQUITIN-PROTEIN LIGASE RNF5-RELATED"/>
    <property type="match status" value="1"/>
</dbReference>
<dbReference type="AlphaFoldDB" id="A0A7G2C5A6"/>
<feature type="region of interest" description="Disordered" evidence="12">
    <location>
        <begin position="62"/>
        <end position="110"/>
    </location>
</feature>
<dbReference type="CDD" id="cd16534">
    <property type="entry name" value="RING-HC_RNF5-like"/>
    <property type="match status" value="1"/>
</dbReference>
<dbReference type="GO" id="GO:0006511">
    <property type="term" value="P:ubiquitin-dependent protein catabolic process"/>
    <property type="evidence" value="ECO:0007669"/>
    <property type="project" value="InterPro"/>
</dbReference>
<dbReference type="GO" id="GO:0005783">
    <property type="term" value="C:endoplasmic reticulum"/>
    <property type="evidence" value="ECO:0007669"/>
    <property type="project" value="InterPro"/>
</dbReference>
<keyword evidence="9" id="KW-0862">Zinc</keyword>
<keyword evidence="8" id="KW-0833">Ubl conjugation pathway</keyword>
<evidence type="ECO:0000256" key="6">
    <source>
        <dbReference type="ARBA" id="ARBA00022723"/>
    </source>
</evidence>
<dbReference type="EC" id="2.3.2.27" evidence="4"/>
<keyword evidence="7 11" id="KW-0863">Zinc-finger</keyword>
<dbReference type="GO" id="GO:0016567">
    <property type="term" value="P:protein ubiquitination"/>
    <property type="evidence" value="ECO:0007669"/>
    <property type="project" value="UniProtKB-UniPathway"/>
</dbReference>
<dbReference type="GO" id="GO:0061630">
    <property type="term" value="F:ubiquitin protein ligase activity"/>
    <property type="evidence" value="ECO:0007669"/>
    <property type="project" value="UniProtKB-EC"/>
</dbReference>
<keyword evidence="16" id="KW-1185">Reference proteome</keyword>
<dbReference type="InterPro" id="IPR001841">
    <property type="entry name" value="Znf_RING"/>
</dbReference>
<dbReference type="InterPro" id="IPR017907">
    <property type="entry name" value="Znf_RING_CS"/>
</dbReference>
<dbReference type="UniPathway" id="UPA00143"/>
<comment type="pathway">
    <text evidence="3">Protein modification; protein ubiquitination.</text>
</comment>
<dbReference type="InterPro" id="IPR018957">
    <property type="entry name" value="Znf_C3HC4_RING-type"/>
</dbReference>
<accession>A0A7G2C5A6</accession>
<evidence type="ECO:0000256" key="11">
    <source>
        <dbReference type="PROSITE-ProRule" id="PRU00175"/>
    </source>
</evidence>
<dbReference type="SUPFAM" id="SSF57850">
    <property type="entry name" value="RING/U-box"/>
    <property type="match status" value="1"/>
</dbReference>
<keyword evidence="6" id="KW-0479">Metal-binding</keyword>
<evidence type="ECO:0000256" key="1">
    <source>
        <dbReference type="ARBA" id="ARBA00000900"/>
    </source>
</evidence>
<dbReference type="InterPro" id="IPR045103">
    <property type="entry name" value="RNF5/RNF185-like"/>
</dbReference>
<evidence type="ECO:0000256" key="3">
    <source>
        <dbReference type="ARBA" id="ARBA00004906"/>
    </source>
</evidence>
<feature type="compositionally biased region" description="Pro residues" evidence="12">
    <location>
        <begin position="69"/>
        <end position="79"/>
    </location>
</feature>
<keyword evidence="13" id="KW-0812">Transmembrane</keyword>
<dbReference type="Gene3D" id="3.30.40.10">
    <property type="entry name" value="Zinc/RING finger domain, C3HC4 (zinc finger)"/>
    <property type="match status" value="1"/>
</dbReference>